<name>A0A2T3ZL10_TRIA4</name>
<accession>A0A2T3ZL10</accession>
<keyword evidence="1" id="KW-0812">Transmembrane</keyword>
<protein>
    <submittedName>
        <fullName evidence="2">Uncharacterized protein</fullName>
    </submittedName>
</protein>
<dbReference type="EMBL" id="KZ679257">
    <property type="protein sequence ID" value="PTB45495.1"/>
    <property type="molecule type" value="Genomic_DNA"/>
</dbReference>
<feature type="transmembrane region" description="Helical" evidence="1">
    <location>
        <begin position="67"/>
        <end position="89"/>
    </location>
</feature>
<keyword evidence="3" id="KW-1185">Reference proteome</keyword>
<reference evidence="2 3" key="1">
    <citation type="submission" date="2016-07" db="EMBL/GenBank/DDBJ databases">
        <title>Multiple horizontal gene transfer events from other fungi enriched the ability of initially mycotrophic Trichoderma (Ascomycota) to feed on dead plant biomass.</title>
        <authorList>
            <consortium name="DOE Joint Genome Institute"/>
            <person name="Aerts A."/>
            <person name="Atanasova L."/>
            <person name="Chenthamara K."/>
            <person name="Zhang J."/>
            <person name="Grujic M."/>
            <person name="Henrissat B."/>
            <person name="Kuo A."/>
            <person name="Salamov A."/>
            <person name="Lipzen A."/>
            <person name="Labutti K."/>
            <person name="Barry K."/>
            <person name="Miao Y."/>
            <person name="Rahimi M.J."/>
            <person name="Shen Q."/>
            <person name="Grigoriev I.V."/>
            <person name="Kubicek C.P."/>
            <person name="Druzhinina I.S."/>
        </authorList>
    </citation>
    <scope>NUCLEOTIDE SEQUENCE [LARGE SCALE GENOMIC DNA]</scope>
    <source>
        <strain evidence="2 3">CBS 433.97</strain>
    </source>
</reference>
<evidence type="ECO:0000313" key="2">
    <source>
        <dbReference type="EMBL" id="PTB45495.1"/>
    </source>
</evidence>
<evidence type="ECO:0000313" key="3">
    <source>
        <dbReference type="Proteomes" id="UP000240493"/>
    </source>
</evidence>
<evidence type="ECO:0000256" key="1">
    <source>
        <dbReference type="SAM" id="Phobius"/>
    </source>
</evidence>
<dbReference type="AlphaFoldDB" id="A0A2T3ZL10"/>
<sequence length="119" mass="13843">MRFLCNVRVLHICVHAQQKPRKKHHTGGLYVSPGKVFRPNKRIKSRPPSPPVRTSEYHSIRTINARLSGVGCTTCFFHPFIVLISFYVLGLHELQVHTGDRRYIREAVFRRPFSLLLHD</sequence>
<organism evidence="2 3">
    <name type="scientific">Trichoderma asperellum (strain ATCC 204424 / CBS 433.97 / NBRC 101777)</name>
    <dbReference type="NCBI Taxonomy" id="1042311"/>
    <lineage>
        <taxon>Eukaryota</taxon>
        <taxon>Fungi</taxon>
        <taxon>Dikarya</taxon>
        <taxon>Ascomycota</taxon>
        <taxon>Pezizomycotina</taxon>
        <taxon>Sordariomycetes</taxon>
        <taxon>Hypocreomycetidae</taxon>
        <taxon>Hypocreales</taxon>
        <taxon>Hypocreaceae</taxon>
        <taxon>Trichoderma</taxon>
    </lineage>
</organism>
<keyword evidence="1" id="KW-1133">Transmembrane helix</keyword>
<gene>
    <name evidence="2" type="ORF">M441DRAFT_318762</name>
</gene>
<dbReference type="Proteomes" id="UP000240493">
    <property type="component" value="Unassembled WGS sequence"/>
</dbReference>
<keyword evidence="1" id="KW-0472">Membrane</keyword>
<proteinExistence type="predicted"/>